<dbReference type="RefSeq" id="WP_369703412.1">
    <property type="nucleotide sequence ID" value="NZ_JBGEWD010000003.1"/>
</dbReference>
<comment type="similarity">
    <text evidence="1">Belongs to the UPF0342 family.</text>
</comment>
<dbReference type="Pfam" id="PF06133">
    <property type="entry name" value="Com_YlbF"/>
    <property type="match status" value="1"/>
</dbReference>
<protein>
    <recommendedName>
        <fullName evidence="1">UPF0342 protein AB8U03_04800</fullName>
    </recommendedName>
</protein>
<accession>A0ABV4BL58</accession>
<proteinExistence type="inferred from homology"/>
<comment type="caution">
    <text evidence="2">The sequence shown here is derived from an EMBL/GenBank/DDBJ whole genome shotgun (WGS) entry which is preliminary data.</text>
</comment>
<keyword evidence="3" id="KW-1185">Reference proteome</keyword>
<dbReference type="EMBL" id="JBGEWD010000003">
    <property type="protein sequence ID" value="MEY7999525.1"/>
    <property type="molecule type" value="Genomic_DNA"/>
</dbReference>
<dbReference type="InterPro" id="IPR010368">
    <property type="entry name" value="Com_YlbF"/>
</dbReference>
<name>A0ABV4BL58_9CLOT</name>
<dbReference type="HAMAP" id="MF_01526">
    <property type="entry name" value="UPF0342"/>
    <property type="match status" value="1"/>
</dbReference>
<evidence type="ECO:0000256" key="1">
    <source>
        <dbReference type="HAMAP-Rule" id="MF_01526"/>
    </source>
</evidence>
<evidence type="ECO:0000313" key="2">
    <source>
        <dbReference type="EMBL" id="MEY7999525.1"/>
    </source>
</evidence>
<evidence type="ECO:0000313" key="3">
    <source>
        <dbReference type="Proteomes" id="UP001564657"/>
    </source>
</evidence>
<dbReference type="SUPFAM" id="SSF158622">
    <property type="entry name" value="YheA/YmcA-like"/>
    <property type="match status" value="1"/>
</dbReference>
<dbReference type="Proteomes" id="UP001564657">
    <property type="component" value="Unassembled WGS sequence"/>
</dbReference>
<dbReference type="Gene3D" id="1.20.1500.10">
    <property type="entry name" value="YheA/YmcA-like"/>
    <property type="match status" value="1"/>
</dbReference>
<sequence length="122" mass="14124">MSIYDKARELAEELKRSDEVVTLQKLSKKIEENEDYKTMLGDFRKIQMEAYSEQVQNGKISDEVMKKFKNIGAIISANSSVNEYIQSEQKFSIMWQDILKILNDAIGIDFSFGEDKNKDSIQ</sequence>
<dbReference type="InterPro" id="IPR023378">
    <property type="entry name" value="YheA/YmcA-like_dom_sf"/>
</dbReference>
<gene>
    <name evidence="2" type="ORF">AB8U03_04800</name>
</gene>
<reference evidence="2 3" key="1">
    <citation type="submission" date="2024-08" db="EMBL/GenBank/DDBJ databases">
        <title>Clostridium lapicellarii sp. nov., and Clostridium renhuaiense sp. nov., two species isolated from the mud in a fermentation cellar used for producing sauce-flavour Chinese liquors.</title>
        <authorList>
            <person name="Yang F."/>
            <person name="Wang H."/>
            <person name="Chen L.Q."/>
            <person name="Zhou N."/>
            <person name="Lu J.J."/>
            <person name="Pu X.X."/>
            <person name="Wan B."/>
            <person name="Wang L."/>
            <person name="Liu S.J."/>
        </authorList>
    </citation>
    <scope>NUCLEOTIDE SEQUENCE [LARGE SCALE GENOMIC DNA]</scope>
    <source>
        <strain evidence="2 3">MT-5</strain>
    </source>
</reference>
<organism evidence="2 3">
    <name type="scientific">Clostridium moutaii</name>
    <dbReference type="NCBI Taxonomy" id="3240932"/>
    <lineage>
        <taxon>Bacteria</taxon>
        <taxon>Bacillati</taxon>
        <taxon>Bacillota</taxon>
        <taxon>Clostridia</taxon>
        <taxon>Eubacteriales</taxon>
        <taxon>Clostridiaceae</taxon>
        <taxon>Clostridium</taxon>
    </lineage>
</organism>